<dbReference type="RefSeq" id="WP_167554228.1">
    <property type="nucleotide sequence ID" value="NZ_JAYLLN010000037.1"/>
</dbReference>
<dbReference type="Proteomes" id="UP001363035">
    <property type="component" value="Unassembled WGS sequence"/>
</dbReference>
<evidence type="ECO:0000313" key="3">
    <source>
        <dbReference type="Proteomes" id="UP001363035"/>
    </source>
</evidence>
<comment type="caution">
    <text evidence="2">The sequence shown here is derived from an EMBL/GenBank/DDBJ whole genome shotgun (WGS) entry which is preliminary data.</text>
</comment>
<proteinExistence type="predicted"/>
<organism evidence="2 3">
    <name type="scientific">Sphingobacterium tenebrionis</name>
    <dbReference type="NCBI Taxonomy" id="3111775"/>
    <lineage>
        <taxon>Bacteria</taxon>
        <taxon>Pseudomonadati</taxon>
        <taxon>Bacteroidota</taxon>
        <taxon>Sphingobacteriia</taxon>
        <taxon>Sphingobacteriales</taxon>
        <taxon>Sphingobacteriaceae</taxon>
        <taxon>Sphingobacterium</taxon>
    </lineage>
</organism>
<evidence type="ECO:0000256" key="1">
    <source>
        <dbReference type="SAM" id="MobiDB-lite"/>
    </source>
</evidence>
<accession>A0ABU8I8L6</accession>
<gene>
    <name evidence="2" type="ORF">VJ786_13440</name>
</gene>
<name>A0ABU8I8L6_9SPHI</name>
<keyword evidence="3" id="KW-1185">Reference proteome</keyword>
<feature type="region of interest" description="Disordered" evidence="1">
    <location>
        <begin position="27"/>
        <end position="53"/>
    </location>
</feature>
<protein>
    <recommendedName>
        <fullName evidence="4">Lasso RiPP family leader peptide-containing protein</fullName>
    </recommendedName>
</protein>
<evidence type="ECO:0008006" key="4">
    <source>
        <dbReference type="Google" id="ProtNLM"/>
    </source>
</evidence>
<evidence type="ECO:0000313" key="2">
    <source>
        <dbReference type="EMBL" id="MEI5985903.1"/>
    </source>
</evidence>
<reference evidence="2 3" key="1">
    <citation type="submission" date="2024-01" db="EMBL/GenBank/DDBJ databases">
        <title>Sphingobacterium tenebrionis sp. nov., a novel endophyte isolated from tenebrio molitor intestines.</title>
        <authorList>
            <person name="Zhang C."/>
        </authorList>
    </citation>
    <scope>NUCLEOTIDE SEQUENCE [LARGE SCALE GENOMIC DNA]</scope>
    <source>
        <strain evidence="2 3">PU5-4</strain>
    </source>
</reference>
<dbReference type="EMBL" id="JAYLLN010000037">
    <property type="protein sequence ID" value="MEI5985903.1"/>
    <property type="molecule type" value="Genomic_DNA"/>
</dbReference>
<sequence>MKNDERKDYIVPSMSVTHVELEQGIAAESVTASPNPSVGDWNEGTGGMDDNDL</sequence>